<evidence type="ECO:0000256" key="4">
    <source>
        <dbReference type="ARBA" id="ARBA00022729"/>
    </source>
</evidence>
<reference evidence="16" key="2">
    <citation type="submission" date="2025-09" db="UniProtKB">
        <authorList>
            <consortium name="Ensembl"/>
        </authorList>
    </citation>
    <scope>IDENTIFICATION</scope>
</reference>
<dbReference type="InterPro" id="IPR050504">
    <property type="entry name" value="IgSF_BTN/MOG"/>
</dbReference>
<evidence type="ECO:0000256" key="1">
    <source>
        <dbReference type="ARBA" id="ARBA00004479"/>
    </source>
</evidence>
<dbReference type="PANTHER" id="PTHR24100">
    <property type="entry name" value="BUTYROPHILIN"/>
    <property type="match status" value="1"/>
</dbReference>
<evidence type="ECO:0000259" key="15">
    <source>
        <dbReference type="PROSITE" id="PS50835"/>
    </source>
</evidence>
<evidence type="ECO:0000256" key="11">
    <source>
        <dbReference type="ARBA" id="ARBA00070103"/>
    </source>
</evidence>
<comment type="similarity">
    <text evidence="2">Belongs to the immunoglobulin superfamily. BTN/MOG family.</text>
</comment>
<evidence type="ECO:0000256" key="10">
    <source>
        <dbReference type="ARBA" id="ARBA00065257"/>
    </source>
</evidence>
<evidence type="ECO:0000256" key="7">
    <source>
        <dbReference type="ARBA" id="ARBA00023157"/>
    </source>
</evidence>
<sequence length="455" mass="50309">MNGAGRDGGFLPVFWGSPPKAPLKEEIFPRTAPFKSLLEQVSNWEMGRTPRAPWGESLERNKKGRRSGEVPHSFSVVFCFSLFFPQLRVPRRRAVMLLALGALVLGLAGAMEIQVPEEPVVALYGQDTTLHCSFSPEANFSLKDLSLIWQLTDTKRLVHSFSGGRDQLTDQGGGYANRTALFYDQLSQGNVSLLLRRVEIADEGSFTCFVRVRDYNSAAVTLQVAAPYSKPNLNLEPNKDLKPGDPAVVTCQSSYGYPEASVLWQDSHGANITENVTTSQVANEEGLFDVYSVLHVLVEPSSTYSCLVRNPVLQQETHASVTITGQHLAFPAVALWVTVGLSICILVLLAVLAYICQKKIRQSCEEEENAGTEEQDTEGEEQKTALQPLKSTEDKAGECVCWVSLSLPTLWLERFICKVLLREFCLLCRFSLHTGSFSGGQDTLKHPRLCSQSFI</sequence>
<dbReference type="Gene3D" id="2.60.40.10">
    <property type="entry name" value="Immunoglobulins"/>
    <property type="match status" value="2"/>
</dbReference>
<dbReference type="PROSITE" id="PS50835">
    <property type="entry name" value="IG_LIKE"/>
    <property type="match status" value="2"/>
</dbReference>
<dbReference type="AlphaFoldDB" id="A0A8C9FKT0"/>
<dbReference type="GO" id="GO:0009897">
    <property type="term" value="C:external side of plasma membrane"/>
    <property type="evidence" value="ECO:0007669"/>
    <property type="project" value="TreeGrafter"/>
</dbReference>
<dbReference type="Ensembl" id="ENSPSTT00000017774.1">
    <property type="protein sequence ID" value="ENSPSTP00000016958.1"/>
    <property type="gene ID" value="ENSPSTG00000012096.1"/>
</dbReference>
<protein>
    <recommendedName>
        <fullName evidence="11">CD276 antigen</fullName>
    </recommendedName>
    <alternativeName>
        <fullName evidence="12">B7 homolog 3</fullName>
    </alternativeName>
    <alternativeName>
        <fullName evidence="13">Costimulatory molecule</fullName>
    </alternativeName>
</protein>
<dbReference type="InterPro" id="IPR007110">
    <property type="entry name" value="Ig-like_dom"/>
</dbReference>
<dbReference type="Proteomes" id="UP000694428">
    <property type="component" value="Unplaced"/>
</dbReference>
<dbReference type="SMART" id="SM00407">
    <property type="entry name" value="IGc1"/>
    <property type="match status" value="1"/>
</dbReference>
<organism evidence="16 17">
    <name type="scientific">Pavo cristatus</name>
    <name type="common">Indian peafowl</name>
    <name type="synonym">Blue peafowl</name>
    <dbReference type="NCBI Taxonomy" id="9049"/>
    <lineage>
        <taxon>Eukaryota</taxon>
        <taxon>Metazoa</taxon>
        <taxon>Chordata</taxon>
        <taxon>Craniata</taxon>
        <taxon>Vertebrata</taxon>
        <taxon>Euteleostomi</taxon>
        <taxon>Archelosauria</taxon>
        <taxon>Archosauria</taxon>
        <taxon>Dinosauria</taxon>
        <taxon>Saurischia</taxon>
        <taxon>Theropoda</taxon>
        <taxon>Coelurosauria</taxon>
        <taxon>Aves</taxon>
        <taxon>Neognathae</taxon>
        <taxon>Galloanserae</taxon>
        <taxon>Galliformes</taxon>
        <taxon>Phasianidae</taxon>
        <taxon>Phasianinae</taxon>
        <taxon>Pavo</taxon>
    </lineage>
</organism>
<keyword evidence="8" id="KW-0325">Glycoprotein</keyword>
<name>A0A8C9FKT0_PAVCR</name>
<dbReference type="GO" id="GO:0001819">
    <property type="term" value="P:positive regulation of cytokine production"/>
    <property type="evidence" value="ECO:0007669"/>
    <property type="project" value="UniProtKB-ARBA"/>
</dbReference>
<evidence type="ECO:0000256" key="3">
    <source>
        <dbReference type="ARBA" id="ARBA00022692"/>
    </source>
</evidence>
<dbReference type="GO" id="GO:0042102">
    <property type="term" value="P:positive regulation of T cell proliferation"/>
    <property type="evidence" value="ECO:0007669"/>
    <property type="project" value="UniProtKB-ARBA"/>
</dbReference>
<keyword evidence="7" id="KW-1015">Disulfide bond</keyword>
<keyword evidence="17" id="KW-1185">Reference proteome</keyword>
<dbReference type="InterPro" id="IPR013783">
    <property type="entry name" value="Ig-like_fold"/>
</dbReference>
<evidence type="ECO:0000313" key="16">
    <source>
        <dbReference type="Ensembl" id="ENSPSTP00000016958.1"/>
    </source>
</evidence>
<keyword evidence="9" id="KW-0393">Immunoglobulin domain</keyword>
<keyword evidence="6 14" id="KW-0472">Membrane</keyword>
<dbReference type="SMART" id="SM00409">
    <property type="entry name" value="IG"/>
    <property type="match status" value="2"/>
</dbReference>
<reference evidence="16" key="1">
    <citation type="submission" date="2025-08" db="UniProtKB">
        <authorList>
            <consortium name="Ensembl"/>
        </authorList>
    </citation>
    <scope>IDENTIFICATION</scope>
</reference>
<dbReference type="InterPro" id="IPR036179">
    <property type="entry name" value="Ig-like_dom_sf"/>
</dbReference>
<dbReference type="Pfam" id="PF22705">
    <property type="entry name" value="C2-set_3"/>
    <property type="match status" value="1"/>
</dbReference>
<evidence type="ECO:0000256" key="12">
    <source>
        <dbReference type="ARBA" id="ARBA00081261"/>
    </source>
</evidence>
<feature type="domain" description="Ig-like" evidence="15">
    <location>
        <begin position="231"/>
        <end position="324"/>
    </location>
</feature>
<dbReference type="InterPro" id="IPR013106">
    <property type="entry name" value="Ig_V-set"/>
</dbReference>
<evidence type="ECO:0000313" key="17">
    <source>
        <dbReference type="Proteomes" id="UP000694428"/>
    </source>
</evidence>
<dbReference type="SUPFAM" id="SSF48726">
    <property type="entry name" value="Immunoglobulin"/>
    <property type="match status" value="2"/>
</dbReference>
<dbReference type="PANTHER" id="PTHR24100:SF155">
    <property type="entry name" value="CD276 ANTIGEN"/>
    <property type="match status" value="1"/>
</dbReference>
<dbReference type="GO" id="GO:0005102">
    <property type="term" value="F:signaling receptor binding"/>
    <property type="evidence" value="ECO:0007669"/>
    <property type="project" value="TreeGrafter"/>
</dbReference>
<evidence type="ECO:0000256" key="5">
    <source>
        <dbReference type="ARBA" id="ARBA00022989"/>
    </source>
</evidence>
<dbReference type="InterPro" id="IPR003599">
    <property type="entry name" value="Ig_sub"/>
</dbReference>
<comment type="subunit">
    <text evidence="10">Interacts with TREML2 and this interaction enhances T-cell activation.</text>
</comment>
<accession>A0A8C9FKT0</accession>
<keyword evidence="3 14" id="KW-0812">Transmembrane</keyword>
<dbReference type="FunFam" id="2.60.40.10:FF:000499">
    <property type="entry name" value="CD276 antigen"/>
    <property type="match status" value="1"/>
</dbReference>
<dbReference type="Pfam" id="PF07686">
    <property type="entry name" value="V-set"/>
    <property type="match status" value="1"/>
</dbReference>
<dbReference type="GO" id="GO:0032649">
    <property type="term" value="P:regulation of type II interferon production"/>
    <property type="evidence" value="ECO:0007669"/>
    <property type="project" value="UniProtKB-ARBA"/>
</dbReference>
<dbReference type="FunFam" id="2.60.40.10:FF:000438">
    <property type="entry name" value="CD276 antigen"/>
    <property type="match status" value="1"/>
</dbReference>
<evidence type="ECO:0000256" key="6">
    <source>
        <dbReference type="ARBA" id="ARBA00023136"/>
    </source>
</evidence>
<dbReference type="GO" id="GO:0050852">
    <property type="term" value="P:T cell receptor signaling pathway"/>
    <property type="evidence" value="ECO:0007669"/>
    <property type="project" value="TreeGrafter"/>
</dbReference>
<evidence type="ECO:0000256" key="9">
    <source>
        <dbReference type="ARBA" id="ARBA00023319"/>
    </source>
</evidence>
<dbReference type="GO" id="GO:0042110">
    <property type="term" value="P:T cell activation"/>
    <property type="evidence" value="ECO:0007669"/>
    <property type="project" value="UniProtKB-ARBA"/>
</dbReference>
<keyword evidence="5 14" id="KW-1133">Transmembrane helix</keyword>
<dbReference type="InterPro" id="IPR003597">
    <property type="entry name" value="Ig_C1-set"/>
</dbReference>
<proteinExistence type="inferred from homology"/>
<evidence type="ECO:0000256" key="2">
    <source>
        <dbReference type="ARBA" id="ARBA00007591"/>
    </source>
</evidence>
<evidence type="ECO:0000256" key="14">
    <source>
        <dbReference type="SAM" id="Phobius"/>
    </source>
</evidence>
<evidence type="ECO:0000256" key="8">
    <source>
        <dbReference type="ARBA" id="ARBA00023180"/>
    </source>
</evidence>
<keyword evidence="4" id="KW-0732">Signal</keyword>
<evidence type="ECO:0000256" key="13">
    <source>
        <dbReference type="ARBA" id="ARBA00081722"/>
    </source>
</evidence>
<dbReference type="InterPro" id="IPR053896">
    <property type="entry name" value="BTN3A2-like_Ig-C"/>
</dbReference>
<comment type="subcellular location">
    <subcellularLocation>
        <location evidence="1">Membrane</location>
        <topology evidence="1">Single-pass type I membrane protein</topology>
    </subcellularLocation>
</comment>
<feature type="domain" description="Ig-like" evidence="15">
    <location>
        <begin position="90"/>
        <end position="221"/>
    </location>
</feature>
<feature type="transmembrane region" description="Helical" evidence="14">
    <location>
        <begin position="333"/>
        <end position="355"/>
    </location>
</feature>